<dbReference type="Proteomes" id="UP001168877">
    <property type="component" value="Unassembled WGS sequence"/>
</dbReference>
<dbReference type="EMBL" id="JAUESC010000004">
    <property type="protein sequence ID" value="KAK0595902.1"/>
    <property type="molecule type" value="Genomic_DNA"/>
</dbReference>
<protein>
    <submittedName>
        <fullName evidence="3">Uncharacterized protein</fullName>
    </submittedName>
</protein>
<organism evidence="3 4">
    <name type="scientific">Acer saccharum</name>
    <name type="common">Sugar maple</name>
    <dbReference type="NCBI Taxonomy" id="4024"/>
    <lineage>
        <taxon>Eukaryota</taxon>
        <taxon>Viridiplantae</taxon>
        <taxon>Streptophyta</taxon>
        <taxon>Embryophyta</taxon>
        <taxon>Tracheophyta</taxon>
        <taxon>Spermatophyta</taxon>
        <taxon>Magnoliopsida</taxon>
        <taxon>eudicotyledons</taxon>
        <taxon>Gunneridae</taxon>
        <taxon>Pentapetalae</taxon>
        <taxon>rosids</taxon>
        <taxon>malvids</taxon>
        <taxon>Sapindales</taxon>
        <taxon>Sapindaceae</taxon>
        <taxon>Hippocastanoideae</taxon>
        <taxon>Acereae</taxon>
        <taxon>Acer</taxon>
    </lineage>
</organism>
<feature type="repeat" description="PPR" evidence="2">
    <location>
        <begin position="49"/>
        <end position="83"/>
    </location>
</feature>
<gene>
    <name evidence="3" type="ORF">LWI29_010945</name>
</gene>
<dbReference type="InterPro" id="IPR002885">
    <property type="entry name" value="PPR_rpt"/>
</dbReference>
<dbReference type="Gene3D" id="1.25.40.10">
    <property type="entry name" value="Tetratricopeptide repeat domain"/>
    <property type="match status" value="1"/>
</dbReference>
<keyword evidence="1" id="KW-0677">Repeat</keyword>
<evidence type="ECO:0000256" key="1">
    <source>
        <dbReference type="ARBA" id="ARBA00022737"/>
    </source>
</evidence>
<dbReference type="GO" id="GO:0009451">
    <property type="term" value="P:RNA modification"/>
    <property type="evidence" value="ECO:0007669"/>
    <property type="project" value="InterPro"/>
</dbReference>
<proteinExistence type="predicted"/>
<dbReference type="InterPro" id="IPR011990">
    <property type="entry name" value="TPR-like_helical_dom_sf"/>
</dbReference>
<evidence type="ECO:0000313" key="3">
    <source>
        <dbReference type="EMBL" id="KAK0595902.1"/>
    </source>
</evidence>
<sequence>MRKKRHLQETQIIIHGFEQNDYVAPRIITTCALPKKIARKVFDRIPDPNTSSWNAVFKGYAQSEFHREEVVLFRRTKKLDVSPNCFTFPILLKSCWKICTKVTKCIVL</sequence>
<dbReference type="PROSITE" id="PS51375">
    <property type="entry name" value="PPR"/>
    <property type="match status" value="1"/>
</dbReference>
<dbReference type="AlphaFoldDB" id="A0AA39VX02"/>
<reference evidence="3" key="2">
    <citation type="submission" date="2023-06" db="EMBL/GenBank/DDBJ databases">
        <authorList>
            <person name="Swenson N.G."/>
            <person name="Wegrzyn J.L."/>
            <person name="Mcevoy S.L."/>
        </authorList>
    </citation>
    <scope>NUCLEOTIDE SEQUENCE</scope>
    <source>
        <strain evidence="3">NS2018</strain>
        <tissue evidence="3">Leaf</tissue>
    </source>
</reference>
<reference evidence="3" key="1">
    <citation type="journal article" date="2022" name="Plant J.">
        <title>Strategies of tolerance reflected in two North American maple genomes.</title>
        <authorList>
            <person name="McEvoy S.L."/>
            <person name="Sezen U.U."/>
            <person name="Trouern-Trend A."/>
            <person name="McMahon S.M."/>
            <person name="Schaberg P.G."/>
            <person name="Yang J."/>
            <person name="Wegrzyn J.L."/>
            <person name="Swenson N.G."/>
        </authorList>
    </citation>
    <scope>NUCLEOTIDE SEQUENCE</scope>
    <source>
        <strain evidence="3">NS2018</strain>
    </source>
</reference>
<dbReference type="InterPro" id="IPR046960">
    <property type="entry name" value="PPR_At4g14850-like_plant"/>
</dbReference>
<keyword evidence="4" id="KW-1185">Reference proteome</keyword>
<dbReference type="GO" id="GO:0003723">
    <property type="term" value="F:RNA binding"/>
    <property type="evidence" value="ECO:0007669"/>
    <property type="project" value="InterPro"/>
</dbReference>
<dbReference type="PANTHER" id="PTHR47926:SF371">
    <property type="entry name" value="TETRATRICOPEPTIDE REPEAT-LIKE SUPERFAMILY PROTEIN"/>
    <property type="match status" value="1"/>
</dbReference>
<evidence type="ECO:0000313" key="4">
    <source>
        <dbReference type="Proteomes" id="UP001168877"/>
    </source>
</evidence>
<accession>A0AA39VX02</accession>
<dbReference type="PANTHER" id="PTHR47926">
    <property type="entry name" value="PENTATRICOPEPTIDE REPEAT-CONTAINING PROTEIN"/>
    <property type="match status" value="1"/>
</dbReference>
<comment type="caution">
    <text evidence="3">The sequence shown here is derived from an EMBL/GenBank/DDBJ whole genome shotgun (WGS) entry which is preliminary data.</text>
</comment>
<name>A0AA39VX02_ACESA</name>
<evidence type="ECO:0000256" key="2">
    <source>
        <dbReference type="PROSITE-ProRule" id="PRU00708"/>
    </source>
</evidence>